<reference evidence="10 11" key="1">
    <citation type="submission" date="2020-02" db="EMBL/GenBank/DDBJ databases">
        <title>Fructobacillus sp. isolated from paper mulberry of Taiwan.</title>
        <authorList>
            <person name="Lin S.-T."/>
        </authorList>
    </citation>
    <scope>NUCLEOTIDE SEQUENCE [LARGE SCALE GENOMIC DNA]</scope>
    <source>
        <strain evidence="10 11">M2-14</strain>
    </source>
</reference>
<keyword evidence="6 8" id="KW-1133">Transmembrane helix</keyword>
<gene>
    <name evidence="10" type="ORF">G6R29_05475</name>
</gene>
<dbReference type="CDD" id="cd06261">
    <property type="entry name" value="TM_PBP2"/>
    <property type="match status" value="1"/>
</dbReference>
<feature type="transmembrane region" description="Helical" evidence="8">
    <location>
        <begin position="7"/>
        <end position="28"/>
    </location>
</feature>
<dbReference type="EMBL" id="JAAMFK010000006">
    <property type="protein sequence ID" value="MBS9339071.1"/>
    <property type="molecule type" value="Genomic_DNA"/>
</dbReference>
<evidence type="ECO:0000256" key="5">
    <source>
        <dbReference type="ARBA" id="ARBA00022692"/>
    </source>
</evidence>
<evidence type="ECO:0000256" key="7">
    <source>
        <dbReference type="ARBA" id="ARBA00023136"/>
    </source>
</evidence>
<comment type="caution">
    <text evidence="10">The sequence shown here is derived from an EMBL/GenBank/DDBJ whole genome shotgun (WGS) entry which is preliminary data.</text>
</comment>
<feature type="domain" description="ABC transmembrane type-1" evidence="9">
    <location>
        <begin position="58"/>
        <end position="247"/>
    </location>
</feature>
<evidence type="ECO:0000256" key="8">
    <source>
        <dbReference type="RuleBase" id="RU363032"/>
    </source>
</evidence>
<dbReference type="Gene3D" id="1.10.3720.10">
    <property type="entry name" value="MetI-like"/>
    <property type="match status" value="1"/>
</dbReference>
<dbReference type="RefSeq" id="WP_213809353.1">
    <property type="nucleotide sequence ID" value="NZ_JAAMFK010000006.1"/>
</dbReference>
<evidence type="ECO:0000256" key="4">
    <source>
        <dbReference type="ARBA" id="ARBA00022475"/>
    </source>
</evidence>
<feature type="transmembrane region" description="Helical" evidence="8">
    <location>
        <begin position="127"/>
        <end position="147"/>
    </location>
</feature>
<dbReference type="InterPro" id="IPR035906">
    <property type="entry name" value="MetI-like_sf"/>
</dbReference>
<evidence type="ECO:0000256" key="3">
    <source>
        <dbReference type="ARBA" id="ARBA00022448"/>
    </source>
</evidence>
<keyword evidence="5 8" id="KW-0812">Transmembrane</keyword>
<feature type="transmembrane region" description="Helical" evidence="8">
    <location>
        <begin position="96"/>
        <end position="121"/>
    </location>
</feature>
<accession>A0ABS5R135</accession>
<protein>
    <submittedName>
        <fullName evidence="10">ABC transporter permease</fullName>
    </submittedName>
</protein>
<sequence length="266" mass="29377">MKIIERTWLTFAFFLLYAPILFLVVYSFNSGEAMQGFDGFSFVHYQELWQDTRLLQIVLNTLILALASSLIATVVGTIGALAIFRTQRKLLKETLLGLNNVLLVSPDVIIGAAFLILMTALGLKLGFVTVLLAHVAFSIPIVVLMVLPKLQEMNRDLVLAAQDLGATPTEVLTKVTLPVISPGILAGFFMALTYSLDDFAVTFFVTGNGFSTLAVEVYSRARQGVSLEINALSTIMLFVAFIMVLFYYGYSQKQKGKKTKLKEKVK</sequence>
<keyword evidence="11" id="KW-1185">Reference proteome</keyword>
<feature type="transmembrane region" description="Helical" evidence="8">
    <location>
        <begin position="175"/>
        <end position="196"/>
    </location>
</feature>
<feature type="transmembrane region" description="Helical" evidence="8">
    <location>
        <begin position="57"/>
        <end position="84"/>
    </location>
</feature>
<dbReference type="SUPFAM" id="SSF161098">
    <property type="entry name" value="MetI-like"/>
    <property type="match status" value="1"/>
</dbReference>
<evidence type="ECO:0000256" key="1">
    <source>
        <dbReference type="ARBA" id="ARBA00004651"/>
    </source>
</evidence>
<dbReference type="InterPro" id="IPR051789">
    <property type="entry name" value="Bact_Polyamine_Transport"/>
</dbReference>
<proteinExistence type="inferred from homology"/>
<keyword evidence="7 8" id="KW-0472">Membrane</keyword>
<dbReference type="PANTHER" id="PTHR43848:SF2">
    <property type="entry name" value="PUTRESCINE TRANSPORT SYSTEM PERMEASE PROTEIN POTI"/>
    <property type="match status" value="1"/>
</dbReference>
<keyword evidence="3 8" id="KW-0813">Transport</keyword>
<name>A0ABS5R135_9LACO</name>
<dbReference type="PANTHER" id="PTHR43848">
    <property type="entry name" value="PUTRESCINE TRANSPORT SYSTEM PERMEASE PROTEIN POTI"/>
    <property type="match status" value="1"/>
</dbReference>
<comment type="subcellular location">
    <subcellularLocation>
        <location evidence="1 8">Cell membrane</location>
        <topology evidence="1 8">Multi-pass membrane protein</topology>
    </subcellularLocation>
</comment>
<evidence type="ECO:0000256" key="2">
    <source>
        <dbReference type="ARBA" id="ARBA00007069"/>
    </source>
</evidence>
<organism evidence="10 11">
    <name type="scientific">Fructobacillus broussonetiae</name>
    <dbReference type="NCBI Taxonomy" id="2713173"/>
    <lineage>
        <taxon>Bacteria</taxon>
        <taxon>Bacillati</taxon>
        <taxon>Bacillota</taxon>
        <taxon>Bacilli</taxon>
        <taxon>Lactobacillales</taxon>
        <taxon>Lactobacillaceae</taxon>
        <taxon>Fructobacillus</taxon>
    </lineage>
</organism>
<keyword evidence="4" id="KW-1003">Cell membrane</keyword>
<feature type="transmembrane region" description="Helical" evidence="8">
    <location>
        <begin position="229"/>
        <end position="250"/>
    </location>
</feature>
<evidence type="ECO:0000259" key="9">
    <source>
        <dbReference type="PROSITE" id="PS50928"/>
    </source>
</evidence>
<dbReference type="PROSITE" id="PS50928">
    <property type="entry name" value="ABC_TM1"/>
    <property type="match status" value="1"/>
</dbReference>
<dbReference type="InterPro" id="IPR000515">
    <property type="entry name" value="MetI-like"/>
</dbReference>
<comment type="similarity">
    <text evidence="2">Belongs to the binding-protein-dependent transport system permease family. CysTW subfamily.</text>
</comment>
<dbReference type="Pfam" id="PF00528">
    <property type="entry name" value="BPD_transp_1"/>
    <property type="match status" value="1"/>
</dbReference>
<evidence type="ECO:0000313" key="10">
    <source>
        <dbReference type="EMBL" id="MBS9339071.1"/>
    </source>
</evidence>
<evidence type="ECO:0000313" key="11">
    <source>
        <dbReference type="Proteomes" id="UP001519504"/>
    </source>
</evidence>
<dbReference type="Proteomes" id="UP001519504">
    <property type="component" value="Unassembled WGS sequence"/>
</dbReference>
<evidence type="ECO:0000256" key="6">
    <source>
        <dbReference type="ARBA" id="ARBA00022989"/>
    </source>
</evidence>